<dbReference type="WBParaSite" id="NBR_0001068901-mRNA-1">
    <property type="protein sequence ID" value="NBR_0001068901-mRNA-1"/>
    <property type="gene ID" value="NBR_0001068901"/>
</dbReference>
<dbReference type="GO" id="GO:0070300">
    <property type="term" value="F:phosphatidic acid binding"/>
    <property type="evidence" value="ECO:0007669"/>
    <property type="project" value="TreeGrafter"/>
</dbReference>
<name>A0A0N4Y487_NIPBR</name>
<evidence type="ECO:0000313" key="2">
    <source>
        <dbReference type="Proteomes" id="UP000271162"/>
    </source>
</evidence>
<reference evidence="3" key="1">
    <citation type="submission" date="2017-02" db="UniProtKB">
        <authorList>
            <consortium name="WormBaseParasite"/>
        </authorList>
    </citation>
    <scope>IDENTIFICATION</scope>
</reference>
<dbReference type="PANTHER" id="PTHR34932">
    <property type="entry name" value="TRPL TRANSLOCATION DEFECT PROTEIN 14"/>
    <property type="match status" value="1"/>
</dbReference>
<accession>A0A0N4Y487</accession>
<dbReference type="GO" id="GO:0035091">
    <property type="term" value="F:phosphatidylinositol binding"/>
    <property type="evidence" value="ECO:0007669"/>
    <property type="project" value="TreeGrafter"/>
</dbReference>
<dbReference type="OMA" id="QMACVNI"/>
<proteinExistence type="predicted"/>
<dbReference type="EMBL" id="UYSL01020366">
    <property type="protein sequence ID" value="VDL74279.1"/>
    <property type="molecule type" value="Genomic_DNA"/>
</dbReference>
<evidence type="ECO:0000313" key="1">
    <source>
        <dbReference type="EMBL" id="VDL74279.1"/>
    </source>
</evidence>
<dbReference type="InterPro" id="IPR053227">
    <property type="entry name" value="TRPL-trafficking_regulator"/>
</dbReference>
<dbReference type="PANTHER" id="PTHR34932:SF1">
    <property type="entry name" value="TRPL TRANSLOCATION DEFECT PROTEIN 14"/>
    <property type="match status" value="1"/>
</dbReference>
<organism evidence="3">
    <name type="scientific">Nippostrongylus brasiliensis</name>
    <name type="common">Rat hookworm</name>
    <dbReference type="NCBI Taxonomy" id="27835"/>
    <lineage>
        <taxon>Eukaryota</taxon>
        <taxon>Metazoa</taxon>
        <taxon>Ecdysozoa</taxon>
        <taxon>Nematoda</taxon>
        <taxon>Chromadorea</taxon>
        <taxon>Rhabditida</taxon>
        <taxon>Rhabditina</taxon>
        <taxon>Rhabditomorpha</taxon>
        <taxon>Strongyloidea</taxon>
        <taxon>Heligmosomidae</taxon>
        <taxon>Nippostrongylus</taxon>
    </lineage>
</organism>
<reference evidence="1 2" key="2">
    <citation type="submission" date="2018-11" db="EMBL/GenBank/DDBJ databases">
        <authorList>
            <consortium name="Pathogen Informatics"/>
        </authorList>
    </citation>
    <scope>NUCLEOTIDE SEQUENCE [LARGE SCALE GENOMIC DNA]</scope>
</reference>
<keyword evidence="2" id="KW-1185">Reference proteome</keyword>
<dbReference type="GO" id="GO:0005525">
    <property type="term" value="F:GTP binding"/>
    <property type="evidence" value="ECO:0007669"/>
    <property type="project" value="TreeGrafter"/>
</dbReference>
<dbReference type="AlphaFoldDB" id="A0A0N4Y487"/>
<evidence type="ECO:0000313" key="3">
    <source>
        <dbReference type="WBParaSite" id="NBR_0001068901-mRNA-1"/>
    </source>
</evidence>
<protein>
    <submittedName>
        <fullName evidence="3">DNK domain-containing protein</fullName>
    </submittedName>
</protein>
<sequence>MRFKDDCITEDQLLKWESVQRRMQVEQEETTKFAATKFGFKNPVILVDRGLPSAYISMVQYDLLMRKAALKDRISLDRYDGVIYMRTRTDEEQVLTFDDGDLSKRHRQEIQEDVDKLRERNEEVWQQHPNFVLIDALPHDKFRKRLQLAGEGLAKLLNFKLESGWDSSLDQTLPT</sequence>
<dbReference type="Proteomes" id="UP000271162">
    <property type="component" value="Unassembled WGS sequence"/>
</dbReference>
<gene>
    <name evidence="1" type="ORF">NBR_LOCUS10690</name>
</gene>